<dbReference type="EMBL" id="JACJJC010000422">
    <property type="protein sequence ID" value="MBM6705383.1"/>
    <property type="molecule type" value="Genomic_DNA"/>
</dbReference>
<gene>
    <name evidence="1" type="ORF">H6A60_13010</name>
</gene>
<keyword evidence="2" id="KW-1185">Reference proteome</keyword>
<dbReference type="Proteomes" id="UP000715095">
    <property type="component" value="Unassembled WGS sequence"/>
</dbReference>
<proteinExistence type="predicted"/>
<name>A0ABS2DXC1_9BURK</name>
<comment type="caution">
    <text evidence="1">The sequence shown here is derived from an EMBL/GenBank/DDBJ whole genome shotgun (WGS) entry which is preliminary data.</text>
</comment>
<evidence type="ECO:0000313" key="1">
    <source>
        <dbReference type="EMBL" id="MBM6705383.1"/>
    </source>
</evidence>
<protein>
    <submittedName>
        <fullName evidence="1">Uncharacterized protein</fullName>
    </submittedName>
</protein>
<reference evidence="1 2" key="1">
    <citation type="journal article" date="2021" name="Sci. Rep.">
        <title>The distribution of antibiotic resistance genes in chicken gut microbiota commensals.</title>
        <authorList>
            <person name="Juricova H."/>
            <person name="Matiasovicova J."/>
            <person name="Kubasova T."/>
            <person name="Cejkova D."/>
            <person name="Rychlik I."/>
        </authorList>
    </citation>
    <scope>NUCLEOTIDE SEQUENCE [LARGE SCALE GENOMIC DNA]</scope>
    <source>
        <strain evidence="1 2">An829</strain>
    </source>
</reference>
<dbReference type="RefSeq" id="WP_205105319.1">
    <property type="nucleotide sequence ID" value="NZ_JACJJC010000422.1"/>
</dbReference>
<feature type="non-terminal residue" evidence="1">
    <location>
        <position position="90"/>
    </location>
</feature>
<organism evidence="1 2">
    <name type="scientific">Sutterella massiliensis</name>
    <dbReference type="NCBI Taxonomy" id="1816689"/>
    <lineage>
        <taxon>Bacteria</taxon>
        <taxon>Pseudomonadati</taxon>
        <taxon>Pseudomonadota</taxon>
        <taxon>Betaproteobacteria</taxon>
        <taxon>Burkholderiales</taxon>
        <taxon>Sutterellaceae</taxon>
        <taxon>Sutterella</taxon>
    </lineage>
</organism>
<sequence>YINRGVSFRDMIAHIAEDLGLTWKQASVALTSKKTERISDEMWKATSERIKNQNATKNWIEAQNKSVPFKMLRKVSAAFRGVAVFGHGGI</sequence>
<evidence type="ECO:0000313" key="2">
    <source>
        <dbReference type="Proteomes" id="UP000715095"/>
    </source>
</evidence>
<feature type="non-terminal residue" evidence="1">
    <location>
        <position position="1"/>
    </location>
</feature>
<accession>A0ABS2DXC1</accession>